<evidence type="ECO:0000256" key="4">
    <source>
        <dbReference type="ARBA" id="ARBA00022525"/>
    </source>
</evidence>
<organism evidence="9 10">
    <name type="scientific">Phytophthora palmivora</name>
    <dbReference type="NCBI Taxonomy" id="4796"/>
    <lineage>
        <taxon>Eukaryota</taxon>
        <taxon>Sar</taxon>
        <taxon>Stramenopiles</taxon>
        <taxon>Oomycota</taxon>
        <taxon>Peronosporomycetes</taxon>
        <taxon>Peronosporales</taxon>
        <taxon>Peronosporaceae</taxon>
        <taxon>Phytophthora</taxon>
    </lineage>
</organism>
<keyword evidence="6" id="KW-0843">Virulence</keyword>
<feature type="domain" description="RxLR effector PexRD54 WY" evidence="8">
    <location>
        <begin position="262"/>
        <end position="301"/>
    </location>
</feature>
<keyword evidence="10" id="KW-1185">Reference proteome</keyword>
<reference evidence="9 10" key="1">
    <citation type="journal article" date="2017" name="Genome Biol. Evol.">
        <title>Phytophthora megakarya and P. palmivora, closely related causal agents of cacao black pod rot, underwent increases in genome sizes and gene numbers by different mechanisms.</title>
        <authorList>
            <person name="Ali S.S."/>
            <person name="Shao J."/>
            <person name="Lary D.J."/>
            <person name="Kronmiller B."/>
            <person name="Shen D."/>
            <person name="Strem M.D."/>
            <person name="Amoako-Attah I."/>
            <person name="Akrofi A.Y."/>
            <person name="Begoude B.A."/>
            <person name="Ten Hoopen G.M."/>
            <person name="Coulibaly K."/>
            <person name="Kebe B.I."/>
            <person name="Melnick R.L."/>
            <person name="Guiltinan M.J."/>
            <person name="Tyler B.M."/>
            <person name="Meinhardt L.W."/>
            <person name="Bailey B.A."/>
        </authorList>
    </citation>
    <scope>NUCLEOTIDE SEQUENCE [LARGE SCALE GENOMIC DNA]</scope>
    <source>
        <strain evidence="10">sbr112.9</strain>
    </source>
</reference>
<protein>
    <recommendedName>
        <fullName evidence="7">RxLR effector protein</fullName>
    </recommendedName>
</protein>
<dbReference type="OrthoDB" id="118898at2759"/>
<comment type="similarity">
    <text evidence="3 7">Belongs to the RxLR effector family.</text>
</comment>
<evidence type="ECO:0000256" key="5">
    <source>
        <dbReference type="ARBA" id="ARBA00022729"/>
    </source>
</evidence>
<dbReference type="Proteomes" id="UP000237271">
    <property type="component" value="Unassembled WGS sequence"/>
</dbReference>
<evidence type="ECO:0000256" key="6">
    <source>
        <dbReference type="ARBA" id="ARBA00023026"/>
    </source>
</evidence>
<feature type="chain" id="PRO_5044977936" description="RxLR effector protein" evidence="7">
    <location>
        <begin position="24"/>
        <end position="395"/>
    </location>
</feature>
<comment type="function">
    <text evidence="7">Effector that suppresses plant defense responses during pathogen infection.</text>
</comment>
<proteinExistence type="inferred from homology"/>
<comment type="subcellular location">
    <subcellularLocation>
        <location evidence="1">Host cell</location>
    </subcellularLocation>
    <subcellularLocation>
        <location evidence="2 7">Secreted</location>
    </subcellularLocation>
</comment>
<dbReference type="InterPro" id="IPR054463">
    <property type="entry name" value="PexRD54_WY"/>
</dbReference>
<accession>A0A2P4YMK6</accession>
<comment type="domain">
    <text evidence="7">The RxLR-dEER motif acts to carry the protein into the host cell cytoplasm through binding to cell surface phosphatidylinositol-3-phosphate.</text>
</comment>
<name>A0A2P4YMK6_9STRA</name>
<dbReference type="Pfam" id="PF16810">
    <property type="entry name" value="RXLR"/>
    <property type="match status" value="1"/>
</dbReference>
<gene>
    <name evidence="9" type="ORF">PHPALM_3363</name>
</gene>
<dbReference type="InterPro" id="IPR031825">
    <property type="entry name" value="RXLR"/>
</dbReference>
<evidence type="ECO:0000256" key="3">
    <source>
        <dbReference type="ARBA" id="ARBA00010400"/>
    </source>
</evidence>
<dbReference type="GO" id="GO:0043657">
    <property type="term" value="C:host cell"/>
    <property type="evidence" value="ECO:0007669"/>
    <property type="project" value="UniProtKB-SubCell"/>
</dbReference>
<dbReference type="Pfam" id="PF22748">
    <property type="entry name" value="PexRD54_WY"/>
    <property type="match status" value="1"/>
</dbReference>
<evidence type="ECO:0000313" key="9">
    <source>
        <dbReference type="EMBL" id="POM79043.1"/>
    </source>
</evidence>
<evidence type="ECO:0000256" key="1">
    <source>
        <dbReference type="ARBA" id="ARBA00004340"/>
    </source>
</evidence>
<evidence type="ECO:0000256" key="2">
    <source>
        <dbReference type="ARBA" id="ARBA00004613"/>
    </source>
</evidence>
<evidence type="ECO:0000256" key="7">
    <source>
        <dbReference type="RuleBase" id="RU367124"/>
    </source>
</evidence>
<feature type="signal peptide" evidence="7">
    <location>
        <begin position="1"/>
        <end position="23"/>
    </location>
</feature>
<sequence length="395" mass="44915">MRFHYVILLTLVTSVARINGMFAVKQSKVNTVNLMDRSIAEIQRGVFTNRFLRIYDENGEERAFGIKSIPGAEKISSYLNKQKLAKYLKKDKDTDAVFAKLKLNTAGEKLFENPKFLAWAKYVDDYNTKNPDKAKSMLPTLMTQYNDEALSKMLEAAKQVESTKSVATKLQTEQMTIWKKADLSTDALFKIYKLDDGVSNLLANPAINIWVRYSDEFNPGTKTTLFDTLQKHYTDETLSQLLIAARKVPRTGKLAEDLQNKQIRVWLDKLESPETVFKFLMLDKGADNLLDNPQLKTWLTYAERFRTENPYARKVSLVDTLMGHYSDKALATMLNSATSDYSRRMASILEGALLGRWARSGKSLDEVLKLLATTPAKKKLLTATYRSKLQAPRSS</sequence>
<evidence type="ECO:0000259" key="8">
    <source>
        <dbReference type="Pfam" id="PF22748"/>
    </source>
</evidence>
<dbReference type="EMBL" id="NCKW01001850">
    <property type="protein sequence ID" value="POM79043.1"/>
    <property type="molecule type" value="Genomic_DNA"/>
</dbReference>
<dbReference type="GO" id="GO:0005576">
    <property type="term" value="C:extracellular region"/>
    <property type="evidence" value="ECO:0007669"/>
    <property type="project" value="UniProtKB-SubCell"/>
</dbReference>
<evidence type="ECO:0000313" key="10">
    <source>
        <dbReference type="Proteomes" id="UP000237271"/>
    </source>
</evidence>
<keyword evidence="5 7" id="KW-0732">Signal</keyword>
<comment type="caution">
    <text evidence="9">The sequence shown here is derived from an EMBL/GenBank/DDBJ whole genome shotgun (WGS) entry which is preliminary data.</text>
</comment>
<dbReference type="AlphaFoldDB" id="A0A2P4YMK6"/>
<keyword evidence="4 7" id="KW-0964">Secreted</keyword>